<reference evidence="1" key="1">
    <citation type="journal article" date="2015" name="Nature">
        <title>Complex archaea that bridge the gap between prokaryotes and eukaryotes.</title>
        <authorList>
            <person name="Spang A."/>
            <person name="Saw J.H."/>
            <person name="Jorgensen S.L."/>
            <person name="Zaremba-Niedzwiedzka K."/>
            <person name="Martijn J."/>
            <person name="Lind A.E."/>
            <person name="van Eijk R."/>
            <person name="Schleper C."/>
            <person name="Guy L."/>
            <person name="Ettema T.J."/>
        </authorList>
    </citation>
    <scope>NUCLEOTIDE SEQUENCE</scope>
</reference>
<name>A0A0F9IL48_9ZZZZ</name>
<protein>
    <submittedName>
        <fullName evidence="1">Uncharacterized protein</fullName>
    </submittedName>
</protein>
<organism evidence="1">
    <name type="scientific">marine sediment metagenome</name>
    <dbReference type="NCBI Taxonomy" id="412755"/>
    <lineage>
        <taxon>unclassified sequences</taxon>
        <taxon>metagenomes</taxon>
        <taxon>ecological metagenomes</taxon>
    </lineage>
</organism>
<sequence length="180" mass="20235">MSNEQDTAIVQRDPASLAPSFVVGGEVIAHRIQELKEFVSQYMVEGEDYGTIPGTPKPTLFKAGAEKLCDVYGFQRLCEVTHRVEDWENGLFHYEVRAELVSMRSGLIVAQGLGSANSKEAKHRWREEKPACRDCGCELRRSQQEWYCWRKKGGCGATYGLQEITAGGRVENDDPYTLVN</sequence>
<dbReference type="AlphaFoldDB" id="A0A0F9IL48"/>
<gene>
    <name evidence="1" type="ORF">LCGC14_1929610</name>
</gene>
<comment type="caution">
    <text evidence="1">The sequence shown here is derived from an EMBL/GenBank/DDBJ whole genome shotgun (WGS) entry which is preliminary data.</text>
</comment>
<accession>A0A0F9IL48</accession>
<dbReference type="EMBL" id="LAZR01020700">
    <property type="protein sequence ID" value="KKL87942.1"/>
    <property type="molecule type" value="Genomic_DNA"/>
</dbReference>
<proteinExistence type="predicted"/>
<evidence type="ECO:0000313" key="1">
    <source>
        <dbReference type="EMBL" id="KKL87942.1"/>
    </source>
</evidence>
<feature type="non-terminal residue" evidence="1">
    <location>
        <position position="180"/>
    </location>
</feature>